<dbReference type="InterPro" id="IPR032675">
    <property type="entry name" value="LRR_dom_sf"/>
</dbReference>
<dbReference type="Pfam" id="PF00931">
    <property type="entry name" value="NB-ARC"/>
    <property type="match status" value="1"/>
</dbReference>
<organism evidence="4 5">
    <name type="scientific">Eragrostis curvula</name>
    <name type="common">weeping love grass</name>
    <dbReference type="NCBI Taxonomy" id="38414"/>
    <lineage>
        <taxon>Eukaryota</taxon>
        <taxon>Viridiplantae</taxon>
        <taxon>Streptophyta</taxon>
        <taxon>Embryophyta</taxon>
        <taxon>Tracheophyta</taxon>
        <taxon>Spermatophyta</taxon>
        <taxon>Magnoliopsida</taxon>
        <taxon>Liliopsida</taxon>
        <taxon>Poales</taxon>
        <taxon>Poaceae</taxon>
        <taxon>PACMAD clade</taxon>
        <taxon>Chloridoideae</taxon>
        <taxon>Eragrostideae</taxon>
        <taxon>Eragrostidinae</taxon>
        <taxon>Eragrostis</taxon>
    </lineage>
</organism>
<evidence type="ECO:0000259" key="2">
    <source>
        <dbReference type="Pfam" id="PF00931"/>
    </source>
</evidence>
<dbReference type="OrthoDB" id="1517790at2759"/>
<accession>A0A5J9SIU6</accession>
<dbReference type="Proteomes" id="UP000324897">
    <property type="component" value="Unassembled WGS sequence"/>
</dbReference>
<dbReference type="SUPFAM" id="SSF52540">
    <property type="entry name" value="P-loop containing nucleoside triphosphate hydrolases"/>
    <property type="match status" value="1"/>
</dbReference>
<dbReference type="PANTHER" id="PTHR47186">
    <property type="entry name" value="LEUCINE-RICH REPEAT-CONTAINING PROTEIN 57"/>
    <property type="match status" value="1"/>
</dbReference>
<dbReference type="GO" id="GO:0043531">
    <property type="term" value="F:ADP binding"/>
    <property type="evidence" value="ECO:0007669"/>
    <property type="project" value="InterPro"/>
</dbReference>
<name>A0A5J9SIU6_9POAL</name>
<feature type="domain" description="NB-ARC" evidence="2">
    <location>
        <begin position="163"/>
        <end position="256"/>
    </location>
</feature>
<keyword evidence="1" id="KW-0677">Repeat</keyword>
<keyword evidence="5" id="KW-1185">Reference proteome</keyword>
<feature type="non-terminal residue" evidence="4">
    <location>
        <position position="647"/>
    </location>
</feature>
<evidence type="ECO:0008006" key="6">
    <source>
        <dbReference type="Google" id="ProtNLM"/>
    </source>
</evidence>
<evidence type="ECO:0000313" key="5">
    <source>
        <dbReference type="Proteomes" id="UP000324897"/>
    </source>
</evidence>
<proteinExistence type="predicted"/>
<dbReference type="Gene3D" id="3.40.50.300">
    <property type="entry name" value="P-loop containing nucleotide triphosphate hydrolases"/>
    <property type="match status" value="1"/>
</dbReference>
<comment type="caution">
    <text evidence="4">The sequence shown here is derived from an EMBL/GenBank/DDBJ whole genome shotgun (WGS) entry which is preliminary data.</text>
</comment>
<dbReference type="Gene3D" id="1.20.5.4130">
    <property type="match status" value="1"/>
</dbReference>
<feature type="non-terminal residue" evidence="4">
    <location>
        <position position="1"/>
    </location>
</feature>
<dbReference type="AlphaFoldDB" id="A0A5J9SIU6"/>
<dbReference type="InterPro" id="IPR055414">
    <property type="entry name" value="LRR_R13L4/SHOC2-like"/>
</dbReference>
<evidence type="ECO:0000256" key="1">
    <source>
        <dbReference type="ARBA" id="ARBA00022737"/>
    </source>
</evidence>
<sequence length="647" mass="70782">METATVAVGSAHRKLLAYLSNHDDGHRADVEQLGQELASIHAAQAPPPPGQLRDEEPAGAWAGEARELAYDVEDAVDGLLVAPSPSPGSLLSHPFKELLQRAAELSRSRPLTPDVPTAPPVVDLHREQQLPPDGEAAVVGVDDARDRLIRRLRLRDDSDEAGDPVQVVSVVGSPGLGKTVLAGAAYGALKSRFDSAAFVYVGLDPDVPDVLESALRQLGVDKEADAGEPKDEEQLIGQLRGFLQNKSQENFVAVLDGEQGALPPDVPVRRVSVRGGSKAEDSASLGTLSVHQLRSLSVFSPATAETIDLNRFGFLRVLDLEGCDLSESHLLQKHLGSLIQLRYLGLRETRIVSVPEEIGNLKFLQTLDLDENLRMNDLPASITQLRELMCLRVYWQTRLPSGIGKLTALEELSDATTRDSPELVKELGGLTKLRTLRITLWKPSRHEEEALVQSLRGLRELRTLDVYVAGGDGKETKLDAVREAWAPPPCLREFRARSMNTAWSPLRHLPSWLLADAAAPRLAVLVVQVTELRQRDVDTLGRLPALRVLRLEPDATAESLHVAGGAFPRLTELRLRDADVAPVFRPGAMPRLRRLEVCIRVRRTVDLGNGGFEFGWENLACLEEATVYVGCQEAWETETEAAETALQ</sequence>
<dbReference type="Gene3D" id="3.80.10.10">
    <property type="entry name" value="Ribonuclease Inhibitor"/>
    <property type="match status" value="1"/>
</dbReference>
<dbReference type="InterPro" id="IPR002182">
    <property type="entry name" value="NB-ARC"/>
</dbReference>
<dbReference type="GO" id="GO:0006952">
    <property type="term" value="P:defense response"/>
    <property type="evidence" value="ECO:0007669"/>
    <property type="project" value="UniProtKB-KW"/>
</dbReference>
<dbReference type="InterPro" id="IPR027417">
    <property type="entry name" value="P-loop_NTPase"/>
</dbReference>
<reference evidence="4 5" key="1">
    <citation type="journal article" date="2019" name="Sci. Rep.">
        <title>A high-quality genome of Eragrostis curvula grass provides insights into Poaceae evolution and supports new strategies to enhance forage quality.</title>
        <authorList>
            <person name="Carballo J."/>
            <person name="Santos B.A.C.M."/>
            <person name="Zappacosta D."/>
            <person name="Garbus I."/>
            <person name="Selva J.P."/>
            <person name="Gallo C.A."/>
            <person name="Diaz A."/>
            <person name="Albertini E."/>
            <person name="Caccamo M."/>
            <person name="Echenique V."/>
        </authorList>
    </citation>
    <scope>NUCLEOTIDE SEQUENCE [LARGE SCALE GENOMIC DNA]</scope>
    <source>
        <strain evidence="5">cv. Victoria</strain>
        <tissue evidence="4">Leaf</tissue>
    </source>
</reference>
<evidence type="ECO:0000259" key="3">
    <source>
        <dbReference type="Pfam" id="PF23598"/>
    </source>
</evidence>
<feature type="domain" description="Disease resistance R13L4/SHOC-2-like LRR" evidence="3">
    <location>
        <begin position="292"/>
        <end position="647"/>
    </location>
</feature>
<dbReference type="PANTHER" id="PTHR47186:SF22">
    <property type="entry name" value="OS11G0589401 PROTEIN"/>
    <property type="match status" value="1"/>
</dbReference>
<protein>
    <recommendedName>
        <fullName evidence="6">NB-ARC domain-containing protein</fullName>
    </recommendedName>
</protein>
<evidence type="ECO:0000313" key="4">
    <source>
        <dbReference type="EMBL" id="TVT98655.1"/>
    </source>
</evidence>
<dbReference type="Gramene" id="TVT98655">
    <property type="protein sequence ID" value="TVT98655"/>
    <property type="gene ID" value="EJB05_56029"/>
</dbReference>
<dbReference type="EMBL" id="RWGY01000825">
    <property type="protein sequence ID" value="TVT98655.1"/>
    <property type="molecule type" value="Genomic_DNA"/>
</dbReference>
<gene>
    <name evidence="4" type="ORF">EJB05_56029</name>
</gene>
<dbReference type="Pfam" id="PF23598">
    <property type="entry name" value="LRR_14"/>
    <property type="match status" value="1"/>
</dbReference>
<dbReference type="SUPFAM" id="SSF52047">
    <property type="entry name" value="RNI-like"/>
    <property type="match status" value="1"/>
</dbReference>